<dbReference type="Proteomes" id="UP000248329">
    <property type="component" value="Unassembled WGS sequence"/>
</dbReference>
<organism evidence="1 2">
    <name type="scientific">Candidatus Methanogaster sp</name>
    <dbReference type="NCBI Taxonomy" id="3386292"/>
    <lineage>
        <taxon>Archaea</taxon>
        <taxon>Methanobacteriati</taxon>
        <taxon>Methanobacteriota</taxon>
        <taxon>Stenosarchaea group</taxon>
        <taxon>Methanomicrobia</taxon>
        <taxon>Methanosarcinales</taxon>
        <taxon>ANME-2 cluster</taxon>
        <taxon>Candidatus Methanogasteraceae</taxon>
        <taxon>Candidatus Methanogaster</taxon>
    </lineage>
</organism>
<dbReference type="EMBL" id="PQXF01000024">
    <property type="protein sequence ID" value="PXF59474.1"/>
    <property type="molecule type" value="Genomic_DNA"/>
</dbReference>
<evidence type="ECO:0000313" key="1">
    <source>
        <dbReference type="EMBL" id="PXF59474.1"/>
    </source>
</evidence>
<sequence length="332" mass="35227">MIALFTPIHCSKDSMDRLPAVIIIPIGMSKLWGRRMVEVIGIGALNIDKLYLVELIGAAGEEVGVYSVSEQPGGSAANTIAALTRLGIKTGFIGRVGDDADGAYLRSEMVKEGVDTRGIEVARGRTGSAIVLVDPGGERSMYVHPGVNDAISLTPDNISYAKSARYLHLSSFVGENVIDVQSKILDRSKAEISFAPGMLYVRRGLDALKEIISNARVVFLNRDEIEMLTKSGYREGAGELNEVGAEIVVVTLGGDGCYIRTSDAEVSIPSFAVRVVDTTGAGDAFCAGFLYGLLNDEPLGVCGRLGNFVAAKCIGAVGAREGLPRKIEIAEK</sequence>
<proteinExistence type="predicted"/>
<reference evidence="1" key="1">
    <citation type="submission" date="2018-01" db="EMBL/GenBank/DDBJ databases">
        <authorList>
            <person name="Krukenberg V."/>
        </authorList>
    </citation>
    <scope>NUCLEOTIDE SEQUENCE</scope>
    <source>
        <strain evidence="1">E20ANME2</strain>
    </source>
</reference>
<keyword evidence="1" id="KW-0808">Transferase</keyword>
<accession>A0AC61L0U3</accession>
<protein>
    <submittedName>
        <fullName evidence="1">Sugar kinase</fullName>
    </submittedName>
</protein>
<keyword evidence="1" id="KW-0418">Kinase</keyword>
<evidence type="ECO:0000313" key="2">
    <source>
        <dbReference type="Proteomes" id="UP000248329"/>
    </source>
</evidence>
<gene>
    <name evidence="1" type="ORF">C4B59_11315</name>
</gene>
<comment type="caution">
    <text evidence="1">The sequence shown here is derived from an EMBL/GenBank/DDBJ whole genome shotgun (WGS) entry which is preliminary data.</text>
</comment>
<name>A0AC61L0U3_9EURY</name>